<dbReference type="SUPFAM" id="SSF55811">
    <property type="entry name" value="Nudix"/>
    <property type="match status" value="1"/>
</dbReference>
<protein>
    <recommendedName>
        <fullName evidence="3">Nudix hydrolase domain-containing protein</fullName>
    </recommendedName>
</protein>
<dbReference type="InterPro" id="IPR015797">
    <property type="entry name" value="NUDIX_hydrolase-like_dom_sf"/>
</dbReference>
<dbReference type="PROSITE" id="PS00893">
    <property type="entry name" value="NUDIX_BOX"/>
    <property type="match status" value="1"/>
</dbReference>
<keyword evidence="1 2" id="KW-0378">Hydrolase</keyword>
<dbReference type="InterPro" id="IPR000086">
    <property type="entry name" value="NUDIX_hydrolase_dom"/>
</dbReference>
<dbReference type="GO" id="GO:0005829">
    <property type="term" value="C:cytosol"/>
    <property type="evidence" value="ECO:0007669"/>
    <property type="project" value="TreeGrafter"/>
</dbReference>
<feature type="non-terminal residue" evidence="4">
    <location>
        <position position="162"/>
    </location>
</feature>
<organism evidence="4 5">
    <name type="scientific">Trichodelitschia bisporula</name>
    <dbReference type="NCBI Taxonomy" id="703511"/>
    <lineage>
        <taxon>Eukaryota</taxon>
        <taxon>Fungi</taxon>
        <taxon>Dikarya</taxon>
        <taxon>Ascomycota</taxon>
        <taxon>Pezizomycotina</taxon>
        <taxon>Dothideomycetes</taxon>
        <taxon>Dothideomycetes incertae sedis</taxon>
        <taxon>Phaeotrichales</taxon>
        <taxon>Phaeotrichaceae</taxon>
        <taxon>Trichodelitschia</taxon>
    </lineage>
</organism>
<dbReference type="GO" id="GO:0006203">
    <property type="term" value="P:dGTP catabolic process"/>
    <property type="evidence" value="ECO:0007669"/>
    <property type="project" value="TreeGrafter"/>
</dbReference>
<evidence type="ECO:0000256" key="2">
    <source>
        <dbReference type="RuleBase" id="RU003476"/>
    </source>
</evidence>
<dbReference type="Pfam" id="PF00293">
    <property type="entry name" value="NUDIX"/>
    <property type="match status" value="1"/>
</dbReference>
<name>A0A6G1HQG7_9PEZI</name>
<proteinExistence type="inferred from homology"/>
<reference evidence="4" key="1">
    <citation type="journal article" date="2020" name="Stud. Mycol.">
        <title>101 Dothideomycetes genomes: a test case for predicting lifestyles and emergence of pathogens.</title>
        <authorList>
            <person name="Haridas S."/>
            <person name="Albert R."/>
            <person name="Binder M."/>
            <person name="Bloem J."/>
            <person name="Labutti K."/>
            <person name="Salamov A."/>
            <person name="Andreopoulos B."/>
            <person name="Baker S."/>
            <person name="Barry K."/>
            <person name="Bills G."/>
            <person name="Bluhm B."/>
            <person name="Cannon C."/>
            <person name="Castanera R."/>
            <person name="Culley D."/>
            <person name="Daum C."/>
            <person name="Ezra D."/>
            <person name="Gonzalez J."/>
            <person name="Henrissat B."/>
            <person name="Kuo A."/>
            <person name="Liang C."/>
            <person name="Lipzen A."/>
            <person name="Lutzoni F."/>
            <person name="Magnuson J."/>
            <person name="Mondo S."/>
            <person name="Nolan M."/>
            <person name="Ohm R."/>
            <person name="Pangilinan J."/>
            <person name="Park H.-J."/>
            <person name="Ramirez L."/>
            <person name="Alfaro M."/>
            <person name="Sun H."/>
            <person name="Tritt A."/>
            <person name="Yoshinaga Y."/>
            <person name="Zwiers L.-H."/>
            <person name="Turgeon B."/>
            <person name="Goodwin S."/>
            <person name="Spatafora J."/>
            <person name="Crous P."/>
            <person name="Grigoriev I."/>
        </authorList>
    </citation>
    <scope>NUCLEOTIDE SEQUENCE</scope>
    <source>
        <strain evidence="4">CBS 262.69</strain>
    </source>
</reference>
<comment type="similarity">
    <text evidence="2">Belongs to the Nudix hydrolase family.</text>
</comment>
<accession>A0A6G1HQG7</accession>
<dbReference type="GO" id="GO:0035539">
    <property type="term" value="F:8-oxo-7,8-dihydrodeoxyguanosine triphosphate pyrophosphatase activity"/>
    <property type="evidence" value="ECO:0007669"/>
    <property type="project" value="TreeGrafter"/>
</dbReference>
<dbReference type="InterPro" id="IPR020084">
    <property type="entry name" value="NUDIX_hydrolase_CS"/>
</dbReference>
<gene>
    <name evidence="4" type="ORF">EJ06DRAFT_532484</name>
</gene>
<feature type="domain" description="Nudix hydrolase" evidence="3">
    <location>
        <begin position="2"/>
        <end position="138"/>
    </location>
</feature>
<evidence type="ECO:0000259" key="3">
    <source>
        <dbReference type="PROSITE" id="PS51462"/>
    </source>
</evidence>
<keyword evidence="5" id="KW-1185">Reference proteome</keyword>
<dbReference type="AlphaFoldDB" id="A0A6G1HQG7"/>
<evidence type="ECO:0000256" key="1">
    <source>
        <dbReference type="ARBA" id="ARBA00022801"/>
    </source>
</evidence>
<dbReference type="PROSITE" id="PS51462">
    <property type="entry name" value="NUDIX"/>
    <property type="match status" value="1"/>
</dbReference>
<evidence type="ECO:0000313" key="4">
    <source>
        <dbReference type="EMBL" id="KAF2398116.1"/>
    </source>
</evidence>
<evidence type="ECO:0000313" key="5">
    <source>
        <dbReference type="Proteomes" id="UP000799640"/>
    </source>
</evidence>
<dbReference type="OrthoDB" id="447842at2759"/>
<sequence length="162" mass="18032">MSVRVGIGVFAFQNFLIHGGEEFIIGKRKGSHGAGTYALPGGHLEFGETFEHCAARELLEETGIKVDESKFIYLTAVNSVFEGKHYVTIMMGCLVIGGSQPQTLEPDKCEGWGWMHWKELKECAEPGGRSGMTLFAPMRDLVHQRDGFHPFEVLCEARRKNA</sequence>
<dbReference type="CDD" id="cd04678">
    <property type="entry name" value="NUDIX_MTH2_Nudt15"/>
    <property type="match status" value="1"/>
</dbReference>
<dbReference type="Gene3D" id="3.90.79.10">
    <property type="entry name" value="Nucleoside Triphosphate Pyrophosphohydrolase"/>
    <property type="match status" value="1"/>
</dbReference>
<dbReference type="PANTHER" id="PTHR16099">
    <property type="entry name" value="8-OXO-DGTP DIPHOSPHATES NUDT15"/>
    <property type="match status" value="1"/>
</dbReference>
<dbReference type="Proteomes" id="UP000799640">
    <property type="component" value="Unassembled WGS sequence"/>
</dbReference>
<dbReference type="InterPro" id="IPR020476">
    <property type="entry name" value="Nudix_hydrolase"/>
</dbReference>
<dbReference type="PRINTS" id="PR00502">
    <property type="entry name" value="NUDIXFAMILY"/>
</dbReference>
<dbReference type="PANTHER" id="PTHR16099:SF5">
    <property type="entry name" value="NUCLEOTIDE TRIPHOSPHATE DIPHOSPHATASE NUDT15"/>
    <property type="match status" value="1"/>
</dbReference>
<dbReference type="FunFam" id="3.90.79.10:FF:000060">
    <property type="entry name" value="Nudix hydrolase 1"/>
    <property type="match status" value="1"/>
</dbReference>
<dbReference type="EMBL" id="ML996701">
    <property type="protein sequence ID" value="KAF2398116.1"/>
    <property type="molecule type" value="Genomic_DNA"/>
</dbReference>